<reference evidence="1 2" key="2">
    <citation type="submission" date="2018-11" db="EMBL/GenBank/DDBJ databases">
        <authorList>
            <consortium name="Pathogen Informatics"/>
        </authorList>
    </citation>
    <scope>NUCLEOTIDE SEQUENCE [LARGE SCALE GENOMIC DNA]</scope>
    <source>
        <strain evidence="1">Dakar</strain>
        <strain evidence="2">Dakar, Senegal</strain>
    </source>
</reference>
<keyword evidence="2" id="KW-1185">Reference proteome</keyword>
<proteinExistence type="predicted"/>
<evidence type="ECO:0000313" key="1">
    <source>
        <dbReference type="EMBL" id="VDP56124.1"/>
    </source>
</evidence>
<dbReference type="WBParaSite" id="SCUD_0001434201-mRNA-1">
    <property type="protein sequence ID" value="SCUD_0001434201-mRNA-1"/>
    <property type="gene ID" value="SCUD_0001434201"/>
</dbReference>
<evidence type="ECO:0000313" key="2">
    <source>
        <dbReference type="Proteomes" id="UP000279833"/>
    </source>
</evidence>
<sequence length="71" mass="8102">METLVDKTAFETSSVRSCVYYPEAPLPNRLHFVQRSTVPMGNTSHFTKERDRVRGLRIAAAVIRRLPISVE</sequence>
<name>A0A183KH40_9TREM</name>
<organism evidence="3">
    <name type="scientific">Schistosoma curassoni</name>
    <dbReference type="NCBI Taxonomy" id="6186"/>
    <lineage>
        <taxon>Eukaryota</taxon>
        <taxon>Metazoa</taxon>
        <taxon>Spiralia</taxon>
        <taxon>Lophotrochozoa</taxon>
        <taxon>Platyhelminthes</taxon>
        <taxon>Trematoda</taxon>
        <taxon>Digenea</taxon>
        <taxon>Strigeidida</taxon>
        <taxon>Schistosomatoidea</taxon>
        <taxon>Schistosomatidae</taxon>
        <taxon>Schistosoma</taxon>
    </lineage>
</organism>
<dbReference type="AlphaFoldDB" id="A0A183KH40"/>
<dbReference type="Proteomes" id="UP000279833">
    <property type="component" value="Unassembled WGS sequence"/>
</dbReference>
<gene>
    <name evidence="1" type="ORF">SCUD_LOCUS14339</name>
</gene>
<protein>
    <submittedName>
        <fullName evidence="1 3">Uncharacterized protein</fullName>
    </submittedName>
</protein>
<dbReference type="EMBL" id="UZAK01036627">
    <property type="protein sequence ID" value="VDP56124.1"/>
    <property type="molecule type" value="Genomic_DNA"/>
</dbReference>
<evidence type="ECO:0000313" key="3">
    <source>
        <dbReference type="WBParaSite" id="SCUD_0001434201-mRNA-1"/>
    </source>
</evidence>
<accession>A0A183KH40</accession>
<reference evidence="3" key="1">
    <citation type="submission" date="2016-06" db="UniProtKB">
        <authorList>
            <consortium name="WormBaseParasite"/>
        </authorList>
    </citation>
    <scope>IDENTIFICATION</scope>
</reference>